<dbReference type="RefSeq" id="WP_103943577.1">
    <property type="nucleotide sequence ID" value="NZ_FNVO01000022.1"/>
</dbReference>
<gene>
    <name evidence="2" type="ORF">SAMN04489712_12289</name>
</gene>
<feature type="region of interest" description="Disordered" evidence="1">
    <location>
        <begin position="843"/>
        <end position="884"/>
    </location>
</feature>
<dbReference type="Proteomes" id="UP000236723">
    <property type="component" value="Unassembled WGS sequence"/>
</dbReference>
<dbReference type="EMBL" id="FNVO01000022">
    <property type="protein sequence ID" value="SEG88831.1"/>
    <property type="molecule type" value="Genomic_DNA"/>
</dbReference>
<sequence length="884" mass="98781">MATITMEWALWSEQPGARDDYTVLSCSSGRLRPAHFKEIIRRFSPGTPESEGFLPRVTISSVDIERRPYVGMAIQDRSDHYDGTGRRIAPTRFFLIPYESLGEYPASYRDLYTELSALRLPETGQEPPLEITVPALDAPTLAADLARLGPESALTAAAHLLGRGRVCLTQAEQTTFDERLRFLDTAVALLPYGYRAKLTATTWANSATRHNLRLYFARSATNAHALSLPWQESTSGYLNSSYAVRLGQLLRDHKPAQVIALLAAETEPRRLDGTDAASATLTKIAKRLHQRRLAHRADLTLEDLRDCLDDELLGPGEAEIFLRRLIPQARGEDLNRILRWLPRVAATSGLGPWRQSLVETATRLLWSEGARLHGLLQITGQELGVDRFLAELIEARSAQQTQSMPGLAAVAQLLIDYTLHDPAAYPGTWAALSEDVPTMLAMIRALIDGEEGEQFGNAHLRVQDMLPGNLRPLADRLTGLIRPLDERQEQAFTWEEIALLADHGVSCLQLALIIACRTDRIRLMARAFVEWIIVGGGLSPEEGRLWGAELAGLTPEEPSAQAMIDVVLLTIGHRPRWIMVVPPEDWATYEEMFAHLWNYRWPDRRQMSLALADHLRHLAWHDVPGRADQILRLQEKLILEEIPALKDALAESLSGAADLSWDPDARQWLAQHRPTAAASAEHTETRVPTSSDTGEAVHPAAPSQSTRATKTANEILDLIVALARDRFSAPEIYHRLAQQGTLTDVDVAVAVVERLPYELLQDKALYEAREWSNTLVEHLCRGDFGAEFAKEFEQTYLDGILDGINDRIRFIQHLDKNPDTVLGDKRNTDMIQSMAEVLQTIAGKKRPRAPGPKKPRIKRMLRKKDEENQVTQPGAYSDTDFGAQ</sequence>
<dbReference type="OrthoDB" id="3344388at2"/>
<feature type="region of interest" description="Disordered" evidence="1">
    <location>
        <begin position="672"/>
        <end position="708"/>
    </location>
</feature>
<keyword evidence="3" id="KW-1185">Reference proteome</keyword>
<proteinExistence type="predicted"/>
<evidence type="ECO:0000313" key="3">
    <source>
        <dbReference type="Proteomes" id="UP000236723"/>
    </source>
</evidence>
<feature type="compositionally biased region" description="Basic residues" evidence="1">
    <location>
        <begin position="843"/>
        <end position="862"/>
    </location>
</feature>
<organism evidence="2 3">
    <name type="scientific">Thermomonospora echinospora</name>
    <dbReference type="NCBI Taxonomy" id="1992"/>
    <lineage>
        <taxon>Bacteria</taxon>
        <taxon>Bacillati</taxon>
        <taxon>Actinomycetota</taxon>
        <taxon>Actinomycetes</taxon>
        <taxon>Streptosporangiales</taxon>
        <taxon>Thermomonosporaceae</taxon>
        <taxon>Thermomonospora</taxon>
    </lineage>
</organism>
<evidence type="ECO:0000313" key="2">
    <source>
        <dbReference type="EMBL" id="SEG88831.1"/>
    </source>
</evidence>
<name>A0A1H6DU71_9ACTN</name>
<dbReference type="AlphaFoldDB" id="A0A1H6DU71"/>
<accession>A0A1H6DU71</accession>
<reference evidence="3" key="1">
    <citation type="submission" date="2016-10" db="EMBL/GenBank/DDBJ databases">
        <authorList>
            <person name="Varghese N."/>
            <person name="Submissions S."/>
        </authorList>
    </citation>
    <scope>NUCLEOTIDE SEQUENCE [LARGE SCALE GENOMIC DNA]</scope>
    <source>
        <strain evidence="3">DSM 43163</strain>
    </source>
</reference>
<protein>
    <submittedName>
        <fullName evidence="2">Uncharacterized protein</fullName>
    </submittedName>
</protein>
<evidence type="ECO:0000256" key="1">
    <source>
        <dbReference type="SAM" id="MobiDB-lite"/>
    </source>
</evidence>